<evidence type="ECO:0000313" key="5">
    <source>
        <dbReference type="Proteomes" id="UP000193778"/>
    </source>
</evidence>
<dbReference type="SUPFAM" id="SSF51395">
    <property type="entry name" value="FMN-linked oxidoreductases"/>
    <property type="match status" value="1"/>
</dbReference>
<reference evidence="5" key="1">
    <citation type="submission" date="2017-03" db="EMBL/GenBank/DDBJ databases">
        <authorList>
            <person name="Rodrigo-Torres L."/>
            <person name="Arahal R.D."/>
            <person name="Lucena T."/>
        </authorList>
    </citation>
    <scope>NUCLEOTIDE SEQUENCE [LARGE SCALE GENOMIC DNA]</scope>
    <source>
        <strain evidence="5">CECT 8411</strain>
    </source>
</reference>
<name>A0A1X6YVV3_9RHOB</name>
<dbReference type="PANTHER" id="PTHR43656:SF2">
    <property type="entry name" value="BINDING OXIDOREDUCTASE, PUTATIVE (AFU_ORTHOLOGUE AFUA_2G08260)-RELATED"/>
    <property type="match status" value="1"/>
</dbReference>
<evidence type="ECO:0000313" key="4">
    <source>
        <dbReference type="EMBL" id="SLN33053.1"/>
    </source>
</evidence>
<dbReference type="AlphaFoldDB" id="A0A1X6YVV3"/>
<protein>
    <submittedName>
        <fullName evidence="4">NADH oxidase</fullName>
        <ecNumber evidence="4">1.-.-.-</ecNumber>
    </submittedName>
</protein>
<dbReference type="InterPro" id="IPR051799">
    <property type="entry name" value="NADH_flavin_oxidoreductase"/>
</dbReference>
<dbReference type="GO" id="GO:0016491">
    <property type="term" value="F:oxidoreductase activity"/>
    <property type="evidence" value="ECO:0007669"/>
    <property type="project" value="UniProtKB-KW"/>
</dbReference>
<evidence type="ECO:0000256" key="2">
    <source>
        <dbReference type="ARBA" id="ARBA00023002"/>
    </source>
</evidence>
<dbReference type="PANTHER" id="PTHR43656">
    <property type="entry name" value="BINDING OXIDOREDUCTASE, PUTATIVE (AFU_ORTHOLOGUE AFUA_2G08260)-RELATED"/>
    <property type="match status" value="1"/>
</dbReference>
<organism evidence="4 5">
    <name type="scientific">Ruegeria meonggei</name>
    <dbReference type="NCBI Taxonomy" id="1446476"/>
    <lineage>
        <taxon>Bacteria</taxon>
        <taxon>Pseudomonadati</taxon>
        <taxon>Pseudomonadota</taxon>
        <taxon>Alphaproteobacteria</taxon>
        <taxon>Rhodobacterales</taxon>
        <taxon>Roseobacteraceae</taxon>
        <taxon>Ruegeria</taxon>
    </lineage>
</organism>
<dbReference type="CDD" id="cd04733">
    <property type="entry name" value="OYE_like_2_FMN"/>
    <property type="match status" value="1"/>
</dbReference>
<sequence>MGMALLRFKQLRITWALSSGVPLDSLGRFNVCQNSPSSGTLYQCSKTGFGSKRLWGKKMRRFDLSKPLDLPCGVRLKNRFSRSAMTEALAGSDDAPNEAHQTLYKRWSSGGMAIQMTGNVMVDRRYLERPGNVVVEDDTVLAALQLWASAAKSGGSQIWMQISHPGRQCPIVVNMRPLSPSDEKLRILGLFGKPKAMTPDDIEDAIRRYANTARIACQAGFDGVQIHAAHGYLVSQFLSPITNQRTDEWGGSLENRARFLRRVYVAIRAEVGPDFPVAVKLNSADFQKGGFTIEESCRVAQMLELDGIDLIELSGGTYEQMSFVNGTQEKQRDSTIRREAYFLEYAREVRKAVSVPLMVTGGFRSAAAMERAISEDGIDMIGLARPLCVQPDAVAEMLDGKVERIGIEEDGLVIGKGRFGVNARNWLINLVNTVSRVEYYAWQMTRMSRGEQPQTEARNNAIGYFLWYLNRTTLLGLRRQFVRRS</sequence>
<dbReference type="InterPro" id="IPR001155">
    <property type="entry name" value="OxRdtase_FMN_N"/>
</dbReference>
<dbReference type="EC" id="1.-.-.-" evidence="4"/>
<proteinExistence type="predicted"/>
<evidence type="ECO:0000259" key="3">
    <source>
        <dbReference type="Pfam" id="PF00724"/>
    </source>
</evidence>
<dbReference type="Pfam" id="PF00724">
    <property type="entry name" value="Oxidored_FMN"/>
    <property type="match status" value="1"/>
</dbReference>
<dbReference type="EMBL" id="FWFP01000003">
    <property type="protein sequence ID" value="SLN33053.1"/>
    <property type="molecule type" value="Genomic_DNA"/>
</dbReference>
<gene>
    <name evidence="4" type="ORF">RUM8411_01400</name>
</gene>
<dbReference type="Gene3D" id="3.20.20.70">
    <property type="entry name" value="Aldolase class I"/>
    <property type="match status" value="1"/>
</dbReference>
<keyword evidence="2 4" id="KW-0560">Oxidoreductase</keyword>
<accession>A0A1X6YVV3</accession>
<dbReference type="Proteomes" id="UP000193778">
    <property type="component" value="Unassembled WGS sequence"/>
</dbReference>
<keyword evidence="5" id="KW-1185">Reference proteome</keyword>
<dbReference type="GO" id="GO:0010181">
    <property type="term" value="F:FMN binding"/>
    <property type="evidence" value="ECO:0007669"/>
    <property type="project" value="InterPro"/>
</dbReference>
<keyword evidence="1" id="KW-0285">Flavoprotein</keyword>
<feature type="domain" description="NADH:flavin oxidoreductase/NADH oxidase N-terminal" evidence="3">
    <location>
        <begin position="64"/>
        <end position="395"/>
    </location>
</feature>
<dbReference type="InterPro" id="IPR013785">
    <property type="entry name" value="Aldolase_TIM"/>
</dbReference>
<evidence type="ECO:0000256" key="1">
    <source>
        <dbReference type="ARBA" id="ARBA00022630"/>
    </source>
</evidence>